<name>A0A084AS86_STACB</name>
<accession>A0A084AS86</accession>
<dbReference type="AlphaFoldDB" id="A0A084AS86"/>
<organism evidence="2 3">
    <name type="scientific">Stachybotrys chartarum (strain CBS 109288 / IBT 7711)</name>
    <name type="common">Toxic black mold</name>
    <name type="synonym">Stilbospora chartarum</name>
    <dbReference type="NCBI Taxonomy" id="1280523"/>
    <lineage>
        <taxon>Eukaryota</taxon>
        <taxon>Fungi</taxon>
        <taxon>Dikarya</taxon>
        <taxon>Ascomycota</taxon>
        <taxon>Pezizomycotina</taxon>
        <taxon>Sordariomycetes</taxon>
        <taxon>Hypocreomycetidae</taxon>
        <taxon>Hypocreales</taxon>
        <taxon>Stachybotryaceae</taxon>
        <taxon>Stachybotrys</taxon>
    </lineage>
</organism>
<gene>
    <name evidence="2" type="ORF">S7711_11133</name>
</gene>
<keyword evidence="3" id="KW-1185">Reference proteome</keyword>
<evidence type="ECO:0000313" key="2">
    <source>
        <dbReference type="EMBL" id="KEY68165.1"/>
    </source>
</evidence>
<protein>
    <submittedName>
        <fullName evidence="2">Uncharacterized protein</fullName>
    </submittedName>
</protein>
<dbReference type="Proteomes" id="UP000028045">
    <property type="component" value="Unassembled WGS sequence"/>
</dbReference>
<feature type="region of interest" description="Disordered" evidence="1">
    <location>
        <begin position="83"/>
        <end position="119"/>
    </location>
</feature>
<dbReference type="EMBL" id="KL648587">
    <property type="protein sequence ID" value="KEY68165.1"/>
    <property type="molecule type" value="Genomic_DNA"/>
</dbReference>
<evidence type="ECO:0000313" key="3">
    <source>
        <dbReference type="Proteomes" id="UP000028045"/>
    </source>
</evidence>
<proteinExistence type="predicted"/>
<dbReference type="HOGENOM" id="CLU_2062984_0_0_1"/>
<sequence length="119" mass="13088">MAALPLLSRLPVGRRRMQQHHPCLDSILRAHGRAGEVQMGRTPRGPLQWLSRQGCVGCLALGSAIYISNLVVQLGRLNRSFHDNNISEVSRESPAPGRRPTQTDARIARLRPSASPPQP</sequence>
<reference evidence="2 3" key="1">
    <citation type="journal article" date="2014" name="BMC Genomics">
        <title>Comparative genome sequencing reveals chemotype-specific gene clusters in the toxigenic black mold Stachybotrys.</title>
        <authorList>
            <person name="Semeiks J."/>
            <person name="Borek D."/>
            <person name="Otwinowski Z."/>
            <person name="Grishin N.V."/>
        </authorList>
    </citation>
    <scope>NUCLEOTIDE SEQUENCE [LARGE SCALE GENOMIC DNA]</scope>
    <source>
        <strain evidence="3">CBS 109288 / IBT 7711</strain>
    </source>
</reference>
<evidence type="ECO:0000256" key="1">
    <source>
        <dbReference type="SAM" id="MobiDB-lite"/>
    </source>
</evidence>